<evidence type="ECO:0000256" key="5">
    <source>
        <dbReference type="ARBA" id="ARBA00022898"/>
    </source>
</evidence>
<evidence type="ECO:0000256" key="4">
    <source>
        <dbReference type="ARBA" id="ARBA00022723"/>
    </source>
</evidence>
<evidence type="ECO:0000256" key="7">
    <source>
        <dbReference type="ARBA" id="ARBA00023014"/>
    </source>
</evidence>
<dbReference type="SUPFAM" id="SSF53383">
    <property type="entry name" value="PLP-dependent transferases"/>
    <property type="match status" value="1"/>
</dbReference>
<dbReference type="InterPro" id="IPR015421">
    <property type="entry name" value="PyrdxlP-dep_Trfase_major"/>
</dbReference>
<feature type="region of interest" description="Disordered" evidence="8">
    <location>
        <begin position="1"/>
        <end position="21"/>
    </location>
</feature>
<evidence type="ECO:0000256" key="1">
    <source>
        <dbReference type="ARBA" id="ARBA00001933"/>
    </source>
</evidence>
<accession>A0A1J5QV25</accession>
<dbReference type="GO" id="GO:0031071">
    <property type="term" value="F:cysteine desulfurase activity"/>
    <property type="evidence" value="ECO:0007669"/>
    <property type="project" value="UniProtKB-EC"/>
</dbReference>
<keyword evidence="5" id="KW-0663">Pyridoxal phosphate</keyword>
<dbReference type="Pfam" id="PF00266">
    <property type="entry name" value="Aminotran_5"/>
    <property type="match status" value="1"/>
</dbReference>
<dbReference type="InterPro" id="IPR000192">
    <property type="entry name" value="Aminotrans_V_dom"/>
</dbReference>
<reference evidence="10" key="1">
    <citation type="submission" date="2016-10" db="EMBL/GenBank/DDBJ databases">
        <title>Sequence of Gallionella enrichment culture.</title>
        <authorList>
            <person name="Poehlein A."/>
            <person name="Muehling M."/>
            <person name="Daniel R."/>
        </authorList>
    </citation>
    <scope>NUCLEOTIDE SEQUENCE</scope>
</reference>
<dbReference type="InterPro" id="IPR016454">
    <property type="entry name" value="Cysteine_dSase"/>
</dbReference>
<evidence type="ECO:0000256" key="2">
    <source>
        <dbReference type="ARBA" id="ARBA00006490"/>
    </source>
</evidence>
<comment type="caution">
    <text evidence="10">The sequence shown here is derived from an EMBL/GenBank/DDBJ whole genome shotgun (WGS) entry which is preliminary data.</text>
</comment>
<dbReference type="Gene3D" id="3.40.640.10">
    <property type="entry name" value="Type I PLP-dependent aspartate aminotransferase-like (Major domain)"/>
    <property type="match status" value="1"/>
</dbReference>
<evidence type="ECO:0000256" key="8">
    <source>
        <dbReference type="SAM" id="MobiDB-lite"/>
    </source>
</evidence>
<comment type="similarity">
    <text evidence="2">Belongs to the class-V pyridoxal-phosphate-dependent aminotransferase family. NifS/IscS subfamily.</text>
</comment>
<comment type="cofactor">
    <cofactor evidence="1">
        <name>pyridoxal 5'-phosphate</name>
        <dbReference type="ChEBI" id="CHEBI:597326"/>
    </cofactor>
</comment>
<keyword evidence="4" id="KW-0479">Metal-binding</keyword>
<dbReference type="AlphaFoldDB" id="A0A1J5QV25"/>
<dbReference type="PIRSF" id="PIRSF005572">
    <property type="entry name" value="NifS"/>
    <property type="match status" value="1"/>
</dbReference>
<dbReference type="PANTHER" id="PTHR11601:SF34">
    <property type="entry name" value="CYSTEINE DESULFURASE"/>
    <property type="match status" value="1"/>
</dbReference>
<feature type="compositionally biased region" description="Pro residues" evidence="8">
    <location>
        <begin position="1"/>
        <end position="15"/>
    </location>
</feature>
<evidence type="ECO:0000256" key="6">
    <source>
        <dbReference type="ARBA" id="ARBA00023004"/>
    </source>
</evidence>
<feature type="domain" description="Aminotransferase class V" evidence="9">
    <location>
        <begin position="23"/>
        <end position="387"/>
    </location>
</feature>
<dbReference type="Gene3D" id="3.90.1150.10">
    <property type="entry name" value="Aspartate Aminotransferase, domain 1"/>
    <property type="match status" value="1"/>
</dbReference>
<dbReference type="InterPro" id="IPR015422">
    <property type="entry name" value="PyrdxlP-dep_Trfase_small"/>
</dbReference>
<organism evidence="10">
    <name type="scientific">mine drainage metagenome</name>
    <dbReference type="NCBI Taxonomy" id="410659"/>
    <lineage>
        <taxon>unclassified sequences</taxon>
        <taxon>metagenomes</taxon>
        <taxon>ecological metagenomes</taxon>
    </lineage>
</organism>
<sequence>MTTTPTPAPTVPPLPEGLRRGPVYLDYNATTPVDPRVVEAMLAYLTTHFGNPSSSHVYGRAPHTALDTARDQLAALINARADDIVFMGSGSEADASAIRGIVAAARRSGVSRPHVITQSTEHPAVLSACAYVERHHGAGVTVLTVDRDGLVDPAALASALRPETVLVSVMHANNETGAIQPIAELARVTHDHGAFFHTDAAQSAGKIPLDVGLLGVDLMTIVGHKMYAPKGIAALYVRAGVDLEPLIGGGGQEHGRRAGTENVAGAVAFGVAAELALAELAAGSPARLEVLRDALHRDLEAHLPGRIQLNGQTSPRLPQTLNVSVLGAQGHAVLASCAAVAASTGSACHSGDHEPSPVLSAMGLSRERGLSALRLTLGRWTTDNDVTTAAAALAHAVTETLA</sequence>
<keyword evidence="3 10" id="KW-0808">Transferase</keyword>
<proteinExistence type="inferred from homology"/>
<dbReference type="PANTHER" id="PTHR11601">
    <property type="entry name" value="CYSTEINE DESULFURYLASE FAMILY MEMBER"/>
    <property type="match status" value="1"/>
</dbReference>
<dbReference type="EC" id="2.8.1.7" evidence="10"/>
<evidence type="ECO:0000256" key="3">
    <source>
        <dbReference type="ARBA" id="ARBA00022679"/>
    </source>
</evidence>
<protein>
    <submittedName>
        <fullName evidence="10">Cysteine desulfurase IscS</fullName>
        <ecNumber evidence="10">2.8.1.7</ecNumber>
    </submittedName>
</protein>
<dbReference type="GO" id="GO:0046872">
    <property type="term" value="F:metal ion binding"/>
    <property type="evidence" value="ECO:0007669"/>
    <property type="project" value="UniProtKB-KW"/>
</dbReference>
<dbReference type="EMBL" id="MLJW01000418">
    <property type="protein sequence ID" value="OIQ87521.1"/>
    <property type="molecule type" value="Genomic_DNA"/>
</dbReference>
<dbReference type="Gene3D" id="1.10.260.50">
    <property type="match status" value="1"/>
</dbReference>
<gene>
    <name evidence="10" type="primary">iscS_16</name>
    <name evidence="10" type="ORF">GALL_306150</name>
</gene>
<keyword evidence="7" id="KW-0411">Iron-sulfur</keyword>
<keyword evidence="6" id="KW-0408">Iron</keyword>
<name>A0A1J5QV25_9ZZZZ</name>
<dbReference type="GO" id="GO:0051536">
    <property type="term" value="F:iron-sulfur cluster binding"/>
    <property type="evidence" value="ECO:0007669"/>
    <property type="project" value="UniProtKB-KW"/>
</dbReference>
<evidence type="ECO:0000259" key="9">
    <source>
        <dbReference type="Pfam" id="PF00266"/>
    </source>
</evidence>
<dbReference type="FunFam" id="3.40.640.10:FF:000084">
    <property type="entry name" value="IscS-like cysteine desulfurase"/>
    <property type="match status" value="1"/>
</dbReference>
<dbReference type="InterPro" id="IPR015424">
    <property type="entry name" value="PyrdxlP-dep_Trfase"/>
</dbReference>
<evidence type="ECO:0000313" key="10">
    <source>
        <dbReference type="EMBL" id="OIQ87521.1"/>
    </source>
</evidence>